<name>A0A813H745_POLGL</name>
<evidence type="ECO:0000313" key="3">
    <source>
        <dbReference type="EMBL" id="CAE8633420.1"/>
    </source>
</evidence>
<protein>
    <submittedName>
        <fullName evidence="3">Uncharacterized protein</fullName>
    </submittedName>
</protein>
<reference evidence="3" key="1">
    <citation type="submission" date="2021-02" db="EMBL/GenBank/DDBJ databases">
        <authorList>
            <person name="Dougan E. K."/>
            <person name="Rhodes N."/>
            <person name="Thang M."/>
            <person name="Chan C."/>
        </authorList>
    </citation>
    <scope>NUCLEOTIDE SEQUENCE</scope>
</reference>
<dbReference type="AlphaFoldDB" id="A0A813H745"/>
<evidence type="ECO:0000256" key="1">
    <source>
        <dbReference type="SAM" id="Phobius"/>
    </source>
</evidence>
<gene>
    <name evidence="3" type="ORF">PGLA1383_LOCUS49317</name>
</gene>
<feature type="chain" id="PRO_5032768459" evidence="2">
    <location>
        <begin position="22"/>
        <end position="320"/>
    </location>
</feature>
<evidence type="ECO:0000256" key="2">
    <source>
        <dbReference type="SAM" id="SignalP"/>
    </source>
</evidence>
<keyword evidence="1" id="KW-0812">Transmembrane</keyword>
<accession>A0A813H745</accession>
<keyword evidence="4" id="KW-1185">Reference proteome</keyword>
<dbReference type="Proteomes" id="UP000654075">
    <property type="component" value="Unassembled WGS sequence"/>
</dbReference>
<sequence length="320" mass="33090">MSTAMFLCLALGLLAVKAATARDVWHCPSDHCVRRVASGDAADAHVCVLEPVAGYQCGGENGAGAVCQCDGYVKYGDYISWSNESESNTSINCSSDIFGDPAMGKPKFCWCRPRSLVVANFSTKAVAVWNEALGQAAKTAFGNQGYIVTAEADCVNFQGSVTVPNWLAASFGEGFIRWIVAPVLQQVLNSSTVGIVKVEAGLEFNISANAKTGADSLAAMIAKVDALSSPSNIPALQETIIAVMKPYGAAAGLAASVTKVSFVSFADPAALSTSRSASTSKSPQAAALSGSVKSRGMALAGLASMAVMLLMAVHSVNWNI</sequence>
<feature type="signal peptide" evidence="2">
    <location>
        <begin position="1"/>
        <end position="21"/>
    </location>
</feature>
<dbReference type="EMBL" id="CAJNNV010030760">
    <property type="protein sequence ID" value="CAE8633420.1"/>
    <property type="molecule type" value="Genomic_DNA"/>
</dbReference>
<comment type="caution">
    <text evidence="3">The sequence shown here is derived from an EMBL/GenBank/DDBJ whole genome shotgun (WGS) entry which is preliminary data.</text>
</comment>
<evidence type="ECO:0000313" key="4">
    <source>
        <dbReference type="Proteomes" id="UP000654075"/>
    </source>
</evidence>
<proteinExistence type="predicted"/>
<organism evidence="3 4">
    <name type="scientific">Polarella glacialis</name>
    <name type="common">Dinoflagellate</name>
    <dbReference type="NCBI Taxonomy" id="89957"/>
    <lineage>
        <taxon>Eukaryota</taxon>
        <taxon>Sar</taxon>
        <taxon>Alveolata</taxon>
        <taxon>Dinophyceae</taxon>
        <taxon>Suessiales</taxon>
        <taxon>Suessiaceae</taxon>
        <taxon>Polarella</taxon>
    </lineage>
</organism>
<feature type="transmembrane region" description="Helical" evidence="1">
    <location>
        <begin position="297"/>
        <end position="316"/>
    </location>
</feature>
<keyword evidence="2" id="KW-0732">Signal</keyword>
<keyword evidence="1" id="KW-0472">Membrane</keyword>
<keyword evidence="1" id="KW-1133">Transmembrane helix</keyword>